<name>A0AA88HUR1_ARTSF</name>
<protein>
    <submittedName>
        <fullName evidence="1">Uncharacterized protein</fullName>
    </submittedName>
</protein>
<gene>
    <name evidence="1" type="ORF">QYM36_010667</name>
</gene>
<dbReference type="EMBL" id="JAVRJZ010000012">
    <property type="protein sequence ID" value="KAK2716165.1"/>
    <property type="molecule type" value="Genomic_DNA"/>
</dbReference>
<dbReference type="AlphaFoldDB" id="A0AA88HUR1"/>
<proteinExistence type="predicted"/>
<comment type="caution">
    <text evidence="1">The sequence shown here is derived from an EMBL/GenBank/DDBJ whole genome shotgun (WGS) entry which is preliminary data.</text>
</comment>
<reference evidence="1" key="1">
    <citation type="submission" date="2023-07" db="EMBL/GenBank/DDBJ databases">
        <title>Chromosome-level genome assembly of Artemia franciscana.</title>
        <authorList>
            <person name="Jo E."/>
        </authorList>
    </citation>
    <scope>NUCLEOTIDE SEQUENCE</scope>
    <source>
        <tissue evidence="1">Whole body</tissue>
    </source>
</reference>
<evidence type="ECO:0000313" key="1">
    <source>
        <dbReference type="EMBL" id="KAK2716165.1"/>
    </source>
</evidence>
<evidence type="ECO:0000313" key="2">
    <source>
        <dbReference type="Proteomes" id="UP001187531"/>
    </source>
</evidence>
<keyword evidence="2" id="KW-1185">Reference proteome</keyword>
<dbReference type="Proteomes" id="UP001187531">
    <property type="component" value="Unassembled WGS sequence"/>
</dbReference>
<accession>A0AA88HUR1</accession>
<organism evidence="1 2">
    <name type="scientific">Artemia franciscana</name>
    <name type="common">Brine shrimp</name>
    <name type="synonym">Artemia sanfranciscana</name>
    <dbReference type="NCBI Taxonomy" id="6661"/>
    <lineage>
        <taxon>Eukaryota</taxon>
        <taxon>Metazoa</taxon>
        <taxon>Ecdysozoa</taxon>
        <taxon>Arthropoda</taxon>
        <taxon>Crustacea</taxon>
        <taxon>Branchiopoda</taxon>
        <taxon>Anostraca</taxon>
        <taxon>Artemiidae</taxon>
        <taxon>Artemia</taxon>
    </lineage>
</organism>
<sequence>MDTTGKLNIFWHDGHPLGVNGTQAEDKFDQLEQDALLDSLIFYGVKPNPNVELRENLNGVITQIMGLQDFKEMDLLKVNRFRMPANQTENVKIAPVLVKFSSLDTARKVFAAKNDYSTVDDIYSIVYCR</sequence>